<proteinExistence type="predicted"/>
<evidence type="ECO:0000313" key="4">
    <source>
        <dbReference type="Proteomes" id="UP001381174"/>
    </source>
</evidence>
<dbReference type="PROSITE" id="PS50405">
    <property type="entry name" value="GST_CTER"/>
    <property type="match status" value="1"/>
</dbReference>
<dbReference type="InterPro" id="IPR040079">
    <property type="entry name" value="Glutathione_S-Trfase"/>
</dbReference>
<dbReference type="PANTHER" id="PTHR42673">
    <property type="entry name" value="MALEYLACETOACETATE ISOMERASE"/>
    <property type="match status" value="1"/>
</dbReference>
<dbReference type="InterPro" id="IPR004045">
    <property type="entry name" value="Glutathione_S-Trfase_N"/>
</dbReference>
<feature type="domain" description="GST N-terminal" evidence="1">
    <location>
        <begin position="4"/>
        <end position="87"/>
    </location>
</feature>
<sequence length="241" mass="26847">MPHAILYSGTRNASSWAMRAWLALREAEFPFEERMVDIRRPQRFANLARIARFSPSATVPALVLGETVVFDSLAIMELANDHAGGRLLPADPERRAVARSIVAWQHAGLSRICWRISFESAFYPWKRPLTPDEQGEVARLCAALEPVLAASGGPYLFGAVSLADFALAPAAVRLLRHRPDLAAWPATAAWMRELIASRWVAEWLRQADTLPHIWFDDYLPEAAAPPPWRVDPHPAQGSQSP</sequence>
<dbReference type="InterPro" id="IPR036249">
    <property type="entry name" value="Thioredoxin-like_sf"/>
</dbReference>
<dbReference type="InterPro" id="IPR036282">
    <property type="entry name" value="Glutathione-S-Trfase_C_sf"/>
</dbReference>
<dbReference type="SUPFAM" id="SSF47616">
    <property type="entry name" value="GST C-terminal domain-like"/>
    <property type="match status" value="1"/>
</dbReference>
<organism evidence="3 4">
    <name type="scientific">Fulvimonas yonginensis</name>
    <dbReference type="NCBI Taxonomy" id="1495200"/>
    <lineage>
        <taxon>Bacteria</taxon>
        <taxon>Pseudomonadati</taxon>
        <taxon>Pseudomonadota</taxon>
        <taxon>Gammaproteobacteria</taxon>
        <taxon>Lysobacterales</taxon>
        <taxon>Rhodanobacteraceae</taxon>
        <taxon>Fulvimonas</taxon>
    </lineage>
</organism>
<feature type="domain" description="GST C-terminal" evidence="2">
    <location>
        <begin position="91"/>
        <end position="211"/>
    </location>
</feature>
<dbReference type="SFLD" id="SFLDS00019">
    <property type="entry name" value="Glutathione_Transferase_(cytos"/>
    <property type="match status" value="1"/>
</dbReference>
<dbReference type="Gene3D" id="1.20.1050.10">
    <property type="match status" value="1"/>
</dbReference>
<dbReference type="Pfam" id="PF13410">
    <property type="entry name" value="GST_C_2"/>
    <property type="match status" value="1"/>
</dbReference>
<dbReference type="Proteomes" id="UP001381174">
    <property type="component" value="Unassembled WGS sequence"/>
</dbReference>
<accession>A0ABU8J8S7</accession>
<dbReference type="Gene3D" id="3.40.30.10">
    <property type="entry name" value="Glutaredoxin"/>
    <property type="match status" value="1"/>
</dbReference>
<comment type="caution">
    <text evidence="3">The sequence shown here is derived from an EMBL/GenBank/DDBJ whole genome shotgun (WGS) entry which is preliminary data.</text>
</comment>
<dbReference type="PROSITE" id="PS50404">
    <property type="entry name" value="GST_NTER"/>
    <property type="match status" value="1"/>
</dbReference>
<keyword evidence="4" id="KW-1185">Reference proteome</keyword>
<dbReference type="InterPro" id="IPR010987">
    <property type="entry name" value="Glutathione-S-Trfase_C-like"/>
</dbReference>
<dbReference type="EMBL" id="JBBBNY010000001">
    <property type="protein sequence ID" value="MEI7035690.1"/>
    <property type="molecule type" value="Genomic_DNA"/>
</dbReference>
<reference evidence="3 4" key="1">
    <citation type="journal article" date="2014" name="Int. J. Syst. Evol. Microbiol.">
        <title>Fulvimonas yonginensis sp. nov., isolated from greenhouse soil, and emended description of the genus Fulvimonas.</title>
        <authorList>
            <person name="Ahn J.H."/>
            <person name="Kim S.J."/>
            <person name="Weon H.Y."/>
            <person name="Hong S.B."/>
            <person name="Seok S.J."/>
            <person name="Kwon S.W."/>
        </authorList>
    </citation>
    <scope>NUCLEOTIDE SEQUENCE [LARGE SCALE GENOMIC DNA]</scope>
    <source>
        <strain evidence="3 4">KACC 16952</strain>
    </source>
</reference>
<gene>
    <name evidence="3" type="ORF">WAT24_02835</name>
</gene>
<dbReference type="PROSITE" id="PS51354">
    <property type="entry name" value="GLUTAREDOXIN_2"/>
    <property type="match status" value="1"/>
</dbReference>
<dbReference type="PANTHER" id="PTHR42673:SF4">
    <property type="entry name" value="MALEYLACETOACETATE ISOMERASE"/>
    <property type="match status" value="1"/>
</dbReference>
<dbReference type="RefSeq" id="WP_336806303.1">
    <property type="nucleotide sequence ID" value="NZ_JBBBNY010000001.1"/>
</dbReference>
<dbReference type="Pfam" id="PF13409">
    <property type="entry name" value="GST_N_2"/>
    <property type="match status" value="1"/>
</dbReference>
<evidence type="ECO:0000259" key="1">
    <source>
        <dbReference type="PROSITE" id="PS50404"/>
    </source>
</evidence>
<dbReference type="SUPFAM" id="SSF52833">
    <property type="entry name" value="Thioredoxin-like"/>
    <property type="match status" value="1"/>
</dbReference>
<evidence type="ECO:0000313" key="3">
    <source>
        <dbReference type="EMBL" id="MEI7035690.1"/>
    </source>
</evidence>
<evidence type="ECO:0000259" key="2">
    <source>
        <dbReference type="PROSITE" id="PS50405"/>
    </source>
</evidence>
<name>A0ABU8J8S7_9GAMM</name>
<protein>
    <submittedName>
        <fullName evidence="3">Glutathione S-transferase family protein</fullName>
    </submittedName>
</protein>